<dbReference type="PRINTS" id="PR01021">
    <property type="entry name" value="OMPADOMAIN"/>
</dbReference>
<evidence type="ECO:0000256" key="2">
    <source>
        <dbReference type="ARBA" id="ARBA00023136"/>
    </source>
</evidence>
<dbReference type="Gene3D" id="3.40.1520.20">
    <property type="match status" value="1"/>
</dbReference>
<dbReference type="HOGENOM" id="CLU_076296_0_0_6"/>
<keyword evidence="8" id="KW-1185">Reference proteome</keyword>
<comment type="subcellular location">
    <subcellularLocation>
        <location evidence="1">Cell outer membrane</location>
    </subcellularLocation>
</comment>
<evidence type="ECO:0000256" key="1">
    <source>
        <dbReference type="ARBA" id="ARBA00004442"/>
    </source>
</evidence>
<dbReference type="InterPro" id="IPR006665">
    <property type="entry name" value="OmpA-like"/>
</dbReference>
<dbReference type="GO" id="GO:0009279">
    <property type="term" value="C:cell outer membrane"/>
    <property type="evidence" value="ECO:0007669"/>
    <property type="project" value="UniProtKB-SubCell"/>
</dbReference>
<comment type="caution">
    <text evidence="7">The sequence shown here is derived from an EMBL/GenBank/DDBJ whole genome shotgun (WGS) entry which is preliminary data.</text>
</comment>
<dbReference type="PATRIC" id="fig|1217710.3.peg.3088"/>
<dbReference type="InterPro" id="IPR036737">
    <property type="entry name" value="OmpA-like_sf"/>
</dbReference>
<evidence type="ECO:0000256" key="3">
    <source>
        <dbReference type="ARBA" id="ARBA00023237"/>
    </source>
</evidence>
<name>N8VD26_9GAMM</name>
<proteinExistence type="predicted"/>
<dbReference type="InterPro" id="IPR006664">
    <property type="entry name" value="OMP_bac"/>
</dbReference>
<dbReference type="Gene3D" id="3.30.1330.60">
    <property type="entry name" value="OmpA-like domain"/>
    <property type="match status" value="1"/>
</dbReference>
<gene>
    <name evidence="7" type="ORF">F969_03223</name>
</gene>
<keyword evidence="3" id="KW-0998">Cell outer membrane</keyword>
<dbReference type="PROSITE" id="PS51123">
    <property type="entry name" value="OMPA_2"/>
    <property type="match status" value="1"/>
</dbReference>
<dbReference type="PRINTS" id="PR01023">
    <property type="entry name" value="NAFLGMOTY"/>
</dbReference>
<organism evidence="7 8">
    <name type="scientific">Acinetobacter variabilis</name>
    <dbReference type="NCBI Taxonomy" id="70346"/>
    <lineage>
        <taxon>Bacteria</taxon>
        <taxon>Pseudomonadati</taxon>
        <taxon>Pseudomonadota</taxon>
        <taxon>Gammaproteobacteria</taxon>
        <taxon>Moraxellales</taxon>
        <taxon>Moraxellaceae</taxon>
        <taxon>Acinetobacter</taxon>
    </lineage>
</organism>
<dbReference type="AlphaFoldDB" id="N8VD26"/>
<protein>
    <recommendedName>
        <fullName evidence="6">OmpA-like domain-containing protein</fullName>
    </recommendedName>
</protein>
<dbReference type="InterPro" id="IPR050330">
    <property type="entry name" value="Bact_OuterMem_StrucFunc"/>
</dbReference>
<dbReference type="Pfam" id="PF00691">
    <property type="entry name" value="OmpA"/>
    <property type="match status" value="1"/>
</dbReference>
<feature type="region of interest" description="Disordered" evidence="5">
    <location>
        <begin position="225"/>
        <end position="246"/>
    </location>
</feature>
<evidence type="ECO:0000259" key="6">
    <source>
        <dbReference type="PROSITE" id="PS51123"/>
    </source>
</evidence>
<evidence type="ECO:0000256" key="5">
    <source>
        <dbReference type="SAM" id="MobiDB-lite"/>
    </source>
</evidence>
<evidence type="ECO:0000313" key="7">
    <source>
        <dbReference type="EMBL" id="ENU97846.1"/>
    </source>
</evidence>
<accession>N8VD26</accession>
<dbReference type="PANTHER" id="PTHR30329:SF21">
    <property type="entry name" value="LIPOPROTEIN YIAD-RELATED"/>
    <property type="match status" value="1"/>
</dbReference>
<dbReference type="CDD" id="cd07185">
    <property type="entry name" value="OmpA_C-like"/>
    <property type="match status" value="1"/>
</dbReference>
<dbReference type="Proteomes" id="UP000013070">
    <property type="component" value="Unassembled WGS sequence"/>
</dbReference>
<feature type="domain" description="OmpA-like" evidence="6">
    <location>
        <begin position="141"/>
        <end position="255"/>
    </location>
</feature>
<dbReference type="EMBL" id="APPE01000077">
    <property type="protein sequence ID" value="ENU97846.1"/>
    <property type="molecule type" value="Genomic_DNA"/>
</dbReference>
<evidence type="ECO:0000256" key="4">
    <source>
        <dbReference type="PROSITE-ProRule" id="PRU00473"/>
    </source>
</evidence>
<reference evidence="7 8" key="1">
    <citation type="submission" date="2013-02" db="EMBL/GenBank/DDBJ databases">
        <title>The Genome Sequence of Acinetobacter sp. NIPH 899.</title>
        <authorList>
            <consortium name="The Broad Institute Genome Sequencing Platform"/>
            <consortium name="The Broad Institute Genome Sequencing Center for Infectious Disease"/>
            <person name="Cerqueira G."/>
            <person name="Feldgarden M."/>
            <person name="Courvalin P."/>
            <person name="Perichon B."/>
            <person name="Grillot-Courvalin C."/>
            <person name="Clermont D."/>
            <person name="Rocha E."/>
            <person name="Yoon E.-J."/>
            <person name="Nemec A."/>
            <person name="Walker B."/>
            <person name="Young S.K."/>
            <person name="Zeng Q."/>
            <person name="Gargeya S."/>
            <person name="Fitzgerald M."/>
            <person name="Haas B."/>
            <person name="Abouelleil A."/>
            <person name="Alvarado L."/>
            <person name="Arachchi H.M."/>
            <person name="Berlin A.M."/>
            <person name="Chapman S.B."/>
            <person name="Dewar J."/>
            <person name="Goldberg J."/>
            <person name="Griggs A."/>
            <person name="Gujja S."/>
            <person name="Hansen M."/>
            <person name="Howarth C."/>
            <person name="Imamovic A."/>
            <person name="Larimer J."/>
            <person name="McCowan C."/>
            <person name="Murphy C."/>
            <person name="Neiman D."/>
            <person name="Pearson M."/>
            <person name="Priest M."/>
            <person name="Roberts A."/>
            <person name="Saif S."/>
            <person name="Shea T."/>
            <person name="Sisk P."/>
            <person name="Sykes S."/>
            <person name="Wortman J."/>
            <person name="Nusbaum C."/>
            <person name="Birren B."/>
        </authorList>
    </citation>
    <scope>NUCLEOTIDE SEQUENCE [LARGE SCALE GENOMIC DNA]</scope>
    <source>
        <strain evidence="7 8">NIPH 899</strain>
    </source>
</reference>
<dbReference type="PANTHER" id="PTHR30329">
    <property type="entry name" value="STATOR ELEMENT OF FLAGELLAR MOTOR COMPLEX"/>
    <property type="match status" value="1"/>
</dbReference>
<evidence type="ECO:0000313" key="8">
    <source>
        <dbReference type="Proteomes" id="UP000013070"/>
    </source>
</evidence>
<dbReference type="RefSeq" id="WP_004785881.1">
    <property type="nucleotide sequence ID" value="NZ_DAIQCP010000018.1"/>
</dbReference>
<sequence length="255" mass="28283">MKKKNYIDPIKILISVLGLSTSFMIFAQPIVIEGVVPNEKIKTEILAKAYSIYGQQNVVDQIQVRQVTTPSDWINTVTKVINDDLKKVKQGNLTVKGTEIKLTGKLPNSEDLQTTQVKFQSLIPVNFRLNTQFSLNQAEQQIIDAVLKNRIIEFESGSAILAASGVQILDEMAVVLKRVRGKKVKILGHTDSSGDADKNIILSQQRADAVKTYLIHKNIPAESLSTEGLGSNKPVADNTTSEGRKKNRRIEFEVL</sequence>
<dbReference type="SUPFAM" id="SSF103088">
    <property type="entry name" value="OmpA-like"/>
    <property type="match status" value="1"/>
</dbReference>
<keyword evidence="2 4" id="KW-0472">Membrane</keyword>
<dbReference type="eggNOG" id="COG2885">
    <property type="taxonomic scope" value="Bacteria"/>
</dbReference>